<dbReference type="InterPro" id="IPR003045">
    <property type="entry name" value="P2X2_purnocptor"/>
</dbReference>
<sequence length="395" mass="44489">MAAGCWNSFLHSFFDYETPRTIVIYSKRVGAIFRFTQFLIIAYVIGYVCLWQKGYQETEAVISSVTTKVKGYTASNTSALGLHVWDVTEYVIPPQGDDSFFVLTNMITTPGQTQQACPEVPSPSSRCQSDEDCFEGLSDVRGNGIQTGLCVNYSDTVKTCQVLAWCPHEDDSSVPTPALLEKAENFTVLIKNSVRYSRFRFNKRNILAHINSSYLKTCIYHRSTDPHCPIFRLGDMVRDAGEDFRTMAERGGIMGILIDWSCDLDWPGKYCVPKYTFVRMDNKNPTNNVAPGYNFRYAKYFNNGSKETRTLIKGYGIRFDVIVFGTASKFSMLMTVVNFGAALSFLSLVGAVCDWFLVMCTDKRNYYSQQKTTCLYNNEETAGESISIGKNYGTS</sequence>
<feature type="disulfide bond" evidence="16">
    <location>
        <begin position="262"/>
        <end position="271"/>
    </location>
</feature>
<feature type="binding site" evidence="15">
    <location>
        <begin position="294"/>
        <end position="296"/>
    </location>
    <ligand>
        <name>ATP</name>
        <dbReference type="ChEBI" id="CHEBI:30616"/>
        <note>ligand shared between two neighboring subunits of the homotrimer</note>
    </ligand>
</feature>
<name>A0A6P3WD05_CLUHA</name>
<dbReference type="InterPro" id="IPR001429">
    <property type="entry name" value="P2X_purnocptor"/>
</dbReference>
<evidence type="ECO:0000256" key="3">
    <source>
        <dbReference type="ARBA" id="ARBA00022448"/>
    </source>
</evidence>
<keyword evidence="15" id="KW-0067">ATP-binding</keyword>
<dbReference type="InterPro" id="IPR053792">
    <property type="entry name" value="P2X_RECEPTOR_CS"/>
</dbReference>
<dbReference type="GeneID" id="105911349"/>
<dbReference type="CTD" id="387301"/>
<comment type="subcellular location">
    <subcellularLocation>
        <location evidence="1">Cell membrane</location>
        <topology evidence="1">Multi-pass membrane protein</topology>
    </subcellularLocation>
    <subcellularLocation>
        <location evidence="18">Membrane</location>
        <topology evidence="18">Multi-pass membrane protein</topology>
    </subcellularLocation>
</comment>
<dbReference type="Proteomes" id="UP000515152">
    <property type="component" value="Chromosome 7"/>
</dbReference>
<feature type="transmembrane region" description="Helical" evidence="18">
    <location>
        <begin position="31"/>
        <end position="50"/>
    </location>
</feature>
<keyword evidence="5 18" id="KW-0812">Transmembrane</keyword>
<evidence type="ECO:0000256" key="18">
    <source>
        <dbReference type="RuleBase" id="RU000681"/>
    </source>
</evidence>
<keyword evidence="4" id="KW-1003">Cell membrane</keyword>
<comment type="function">
    <text evidence="18">Receptor for ATP that acts as a ligand-gated ion channel.</text>
</comment>
<evidence type="ECO:0000256" key="10">
    <source>
        <dbReference type="ARBA" id="ARBA00023180"/>
    </source>
</evidence>
<evidence type="ECO:0000256" key="16">
    <source>
        <dbReference type="PIRSR" id="PIRSR005713-2"/>
    </source>
</evidence>
<evidence type="ECO:0000256" key="6">
    <source>
        <dbReference type="ARBA" id="ARBA00022989"/>
    </source>
</evidence>
<keyword evidence="3 14" id="KW-0813">Transport</keyword>
<evidence type="ECO:0000256" key="7">
    <source>
        <dbReference type="ARBA" id="ARBA00023065"/>
    </source>
</evidence>
<dbReference type="NCBIfam" id="TIGR00863">
    <property type="entry name" value="P2X"/>
    <property type="match status" value="1"/>
</dbReference>
<comment type="function">
    <text evidence="14">ATP-gated nonselective transmembrane cation channel permeable to potassium, sodium and calcium. Activation by extracellular ATP induces a variety of cellular responses, such as excitatory postsynaptic responses in sensory neurons, neuromuscular junctions (NMJ) formation, hearing, perception of taste and peristalsis. In the inner ear, regulates sound transduction and auditory neurotransmission, outer hair cell electromotility, inner ear gap junctions, and K(+) recycling. Mediates synaptic transmission between neurons and from neurons to smooth muscle.</text>
</comment>
<dbReference type="PANTHER" id="PTHR10125">
    <property type="entry name" value="P2X PURINOCEPTOR"/>
    <property type="match status" value="1"/>
</dbReference>
<evidence type="ECO:0000256" key="4">
    <source>
        <dbReference type="ARBA" id="ARBA00022475"/>
    </source>
</evidence>
<organism evidence="19 20">
    <name type="scientific">Clupea harengus</name>
    <name type="common">Atlantic herring</name>
    <dbReference type="NCBI Taxonomy" id="7950"/>
    <lineage>
        <taxon>Eukaryota</taxon>
        <taxon>Metazoa</taxon>
        <taxon>Chordata</taxon>
        <taxon>Craniata</taxon>
        <taxon>Vertebrata</taxon>
        <taxon>Euteleostomi</taxon>
        <taxon>Actinopterygii</taxon>
        <taxon>Neopterygii</taxon>
        <taxon>Teleostei</taxon>
        <taxon>Clupei</taxon>
        <taxon>Clupeiformes</taxon>
        <taxon>Clupeoidei</taxon>
        <taxon>Clupeidae</taxon>
        <taxon>Clupea</taxon>
    </lineage>
</organism>
<evidence type="ECO:0000313" key="19">
    <source>
        <dbReference type="Proteomes" id="UP000515152"/>
    </source>
</evidence>
<dbReference type="GO" id="GO:0070588">
    <property type="term" value="P:calcium ion transmembrane transport"/>
    <property type="evidence" value="ECO:0007669"/>
    <property type="project" value="TreeGrafter"/>
</dbReference>
<dbReference type="AlphaFoldDB" id="A0A6P3WD05"/>
<feature type="disulfide bond" evidence="16">
    <location>
        <begin position="218"/>
        <end position="228"/>
    </location>
</feature>
<evidence type="ECO:0000256" key="17">
    <source>
        <dbReference type="PIRSR" id="PIRSR005713-3"/>
    </source>
</evidence>
<protein>
    <recommendedName>
        <fullName evidence="14 18">P2X purinoceptor</fullName>
    </recommendedName>
    <alternativeName>
        <fullName evidence="14">P2X purinoceptor 2</fullName>
    </alternativeName>
</protein>
<dbReference type="Pfam" id="PF00864">
    <property type="entry name" value="P2X_receptor"/>
    <property type="match status" value="1"/>
</dbReference>
<feature type="binding site" evidence="15">
    <location>
        <position position="313"/>
    </location>
    <ligand>
        <name>ATP</name>
        <dbReference type="ChEBI" id="CHEBI:30616"/>
        <note>ligand shared between two neighboring subunits of the homotrimer</note>
    </ligand>
</feature>
<dbReference type="PANTHER" id="PTHR10125:SF18">
    <property type="entry name" value="P2X PURINOCEPTOR 4"/>
    <property type="match status" value="1"/>
</dbReference>
<keyword evidence="7 14" id="KW-0406">Ion transport</keyword>
<keyword evidence="9 16" id="KW-1015">Disulfide bond</keyword>
<comment type="similarity">
    <text evidence="2 14 18">Belongs to the P2X receptor family.</text>
</comment>
<dbReference type="GO" id="GO:0001614">
    <property type="term" value="F:purinergic nucleotide receptor activity"/>
    <property type="evidence" value="ECO:0007669"/>
    <property type="project" value="UniProtKB-UniRule"/>
</dbReference>
<feature type="disulfide bond" evidence="16">
    <location>
        <begin position="127"/>
        <end position="150"/>
    </location>
</feature>
<evidence type="ECO:0000256" key="5">
    <source>
        <dbReference type="ARBA" id="ARBA00022692"/>
    </source>
</evidence>
<dbReference type="RefSeq" id="XP_012695599.2">
    <property type="nucleotide sequence ID" value="XM_012840145.3"/>
</dbReference>
<keyword evidence="10" id="KW-0325">Glycoprotein</keyword>
<dbReference type="InterPro" id="IPR059116">
    <property type="entry name" value="P2X_receptor"/>
</dbReference>
<dbReference type="Gene3D" id="1.10.287.940">
    <property type="entry name" value="atp-gated p2x4 ion channel"/>
    <property type="match status" value="1"/>
</dbReference>
<evidence type="ECO:0000256" key="8">
    <source>
        <dbReference type="ARBA" id="ARBA00023136"/>
    </source>
</evidence>
<keyword evidence="8 14" id="KW-0472">Membrane</keyword>
<keyword evidence="18" id="KW-0675">Receptor</keyword>
<comment type="catalytic activity">
    <reaction evidence="13">
        <text>Ca(2+)(in) = Ca(2+)(out)</text>
        <dbReference type="Rhea" id="RHEA:29671"/>
        <dbReference type="ChEBI" id="CHEBI:29108"/>
    </reaction>
</comment>
<evidence type="ECO:0000256" key="13">
    <source>
        <dbReference type="ARBA" id="ARBA00036634"/>
    </source>
</evidence>
<reference evidence="20" key="1">
    <citation type="submission" date="2025-08" db="UniProtKB">
        <authorList>
            <consortium name="RefSeq"/>
        </authorList>
    </citation>
    <scope>IDENTIFICATION</scope>
</reference>
<keyword evidence="19" id="KW-1185">Reference proteome</keyword>
<dbReference type="Gene3D" id="2.60.490.10">
    <property type="entry name" value="atp-gated p2x4 ion channel domain"/>
    <property type="match status" value="1"/>
</dbReference>
<dbReference type="PIRSF" id="PIRSF005713">
    <property type="entry name" value="P2X_purinoceptor"/>
    <property type="match status" value="1"/>
</dbReference>
<evidence type="ECO:0000256" key="14">
    <source>
        <dbReference type="PIRNR" id="PIRNR005713"/>
    </source>
</evidence>
<evidence type="ECO:0000256" key="12">
    <source>
        <dbReference type="ARBA" id="ARBA00023303"/>
    </source>
</evidence>
<dbReference type="GO" id="GO:0005524">
    <property type="term" value="F:ATP binding"/>
    <property type="evidence" value="ECO:0007669"/>
    <property type="project" value="UniProtKB-UniRule"/>
</dbReference>
<comment type="subunit">
    <text evidence="14">Homotrimer and heterotrimer; functional P2XRs are organized as homomeric and heteromeric trimers. Homotrimer. Forms heterotrimer with P2RX1. Forms heterotrimer with P2RX6. Forms heterotrimer with P2RX3.</text>
</comment>
<keyword evidence="15" id="KW-0547">Nucleotide-binding</keyword>
<feature type="binding site" evidence="15">
    <location>
        <position position="187"/>
    </location>
    <ligand>
        <name>ATP</name>
        <dbReference type="ChEBI" id="CHEBI:30616"/>
        <note>ligand shared between two neighboring subunits of the homotrimer</note>
    </ligand>
</feature>
<feature type="transmembrane region" description="Helical" evidence="18">
    <location>
        <begin position="336"/>
        <end position="358"/>
    </location>
</feature>
<dbReference type="FunFam" id="2.60.490.10:FF:000001">
    <property type="entry name" value="P2X purinoceptor"/>
    <property type="match status" value="1"/>
</dbReference>
<evidence type="ECO:0000256" key="15">
    <source>
        <dbReference type="PIRSR" id="PIRSR005713-1"/>
    </source>
</evidence>
<dbReference type="InterPro" id="IPR027309">
    <property type="entry name" value="P2X_extracellular_dom_sf"/>
</dbReference>
<keyword evidence="6 18" id="KW-1133">Transmembrane helix</keyword>
<dbReference type="GO" id="GO:0004931">
    <property type="term" value="F:extracellularly ATP-gated monoatomic cation channel activity"/>
    <property type="evidence" value="ECO:0007669"/>
    <property type="project" value="UniProtKB-UniRule"/>
</dbReference>
<gene>
    <name evidence="20" type="primary">p2rx4b</name>
</gene>
<dbReference type="GO" id="GO:0005886">
    <property type="term" value="C:plasma membrane"/>
    <property type="evidence" value="ECO:0007669"/>
    <property type="project" value="UniProtKB-SubCell"/>
</dbReference>
<feature type="disulfide bond" evidence="16">
    <location>
        <begin position="117"/>
        <end position="166"/>
    </location>
</feature>
<evidence type="ECO:0000256" key="2">
    <source>
        <dbReference type="ARBA" id="ARBA00009848"/>
    </source>
</evidence>
<keyword evidence="12 18" id="KW-0407">Ion channel</keyword>
<dbReference type="PRINTS" id="PR01309">
    <property type="entry name" value="P2X2RECEPTOR"/>
</dbReference>
<evidence type="ECO:0000256" key="1">
    <source>
        <dbReference type="ARBA" id="ARBA00004651"/>
    </source>
</evidence>
<dbReference type="KEGG" id="char:105911349"/>
<proteinExistence type="inferred from homology"/>
<accession>A0A6P3WD05</accession>
<evidence type="ECO:0000256" key="9">
    <source>
        <dbReference type="ARBA" id="ARBA00023157"/>
    </source>
</evidence>
<evidence type="ECO:0000313" key="20">
    <source>
        <dbReference type="RefSeq" id="XP_012695599.2"/>
    </source>
</evidence>
<feature type="disulfide bond" evidence="16">
    <location>
        <begin position="133"/>
        <end position="160"/>
    </location>
</feature>
<keyword evidence="11 14" id="KW-1071">Ligand-gated ion channel</keyword>
<evidence type="ECO:0000256" key="11">
    <source>
        <dbReference type="ARBA" id="ARBA00023286"/>
    </source>
</evidence>
<dbReference type="PROSITE" id="PS01212">
    <property type="entry name" value="P2X_RECEPTOR"/>
    <property type="match status" value="1"/>
</dbReference>
<feature type="glycosylation site" description="N-linked (GlcNAc...) asparagine" evidence="17">
    <location>
        <position position="185"/>
    </location>
</feature>
<dbReference type="GlyCosmos" id="A0A6P3WD05">
    <property type="glycosylation" value="1 site, No reported glycans"/>
</dbReference>
<dbReference type="GO" id="GO:0098794">
    <property type="term" value="C:postsynapse"/>
    <property type="evidence" value="ECO:0007669"/>
    <property type="project" value="GOC"/>
</dbReference>
<dbReference type="PRINTS" id="PR01307">
    <property type="entry name" value="P2XRECEPTOR"/>
</dbReference>
<feature type="binding site" evidence="15">
    <location>
        <begin position="68"/>
        <end position="70"/>
    </location>
    <ligand>
        <name>ATP</name>
        <dbReference type="ChEBI" id="CHEBI:30616"/>
        <note>ligand shared between two neighboring subunits of the homotrimer</note>
    </ligand>
</feature>
<dbReference type="GO" id="GO:0033198">
    <property type="term" value="P:response to ATP"/>
    <property type="evidence" value="ECO:0007669"/>
    <property type="project" value="InterPro"/>
</dbReference>